<dbReference type="InterPro" id="IPR042451">
    <property type="entry name" value="ZPR1_A/B_dom"/>
</dbReference>
<dbReference type="InterPro" id="IPR004457">
    <property type="entry name" value="Znf_ZPR1"/>
</dbReference>
<dbReference type="GO" id="GO:0008270">
    <property type="term" value="F:zinc ion binding"/>
    <property type="evidence" value="ECO:0007669"/>
    <property type="project" value="UniProtKB-KW"/>
</dbReference>
<dbReference type="Pfam" id="PF03367">
    <property type="entry name" value="Zn_ribbon_ZPR1"/>
    <property type="match status" value="3"/>
</dbReference>
<dbReference type="NCBIfam" id="TIGR00310">
    <property type="entry name" value="ZPR1_znf"/>
    <property type="match status" value="2"/>
</dbReference>
<dbReference type="Proteomes" id="UP000045706">
    <property type="component" value="Unassembled WGS sequence"/>
</dbReference>
<dbReference type="Gene3D" id="2.60.120.1040">
    <property type="entry name" value="ZPR1, A/B domain"/>
    <property type="match status" value="2"/>
</dbReference>
<keyword evidence="6" id="KW-0862">Zinc</keyword>
<dbReference type="InterPro" id="IPR056180">
    <property type="entry name" value="ZPR1_jr_dom"/>
</dbReference>
<dbReference type="InterPro" id="IPR007175">
    <property type="entry name" value="Rpr2/Snm1/Rpp21"/>
</dbReference>
<dbReference type="GO" id="GO:0006396">
    <property type="term" value="P:RNA processing"/>
    <property type="evidence" value="ECO:0007669"/>
    <property type="project" value="InterPro"/>
</dbReference>
<evidence type="ECO:0000256" key="4">
    <source>
        <dbReference type="ARBA" id="ARBA00022737"/>
    </source>
</evidence>
<feature type="region of interest" description="Disordered" evidence="9">
    <location>
        <begin position="697"/>
        <end position="737"/>
    </location>
</feature>
<proteinExistence type="inferred from homology"/>
<comment type="similarity">
    <text evidence="2">Belongs to the ZPR1 family.</text>
</comment>
<protein>
    <recommendedName>
        <fullName evidence="10">Zinc finger ZPR1-type domain-containing protein</fullName>
    </recommendedName>
</protein>
<dbReference type="PANTHER" id="PTHR10876:SF0">
    <property type="entry name" value="ZINC FINGER PROTEIN ZPR1"/>
    <property type="match status" value="1"/>
</dbReference>
<keyword evidence="4" id="KW-0677">Repeat</keyword>
<keyword evidence="7" id="KW-0539">Nucleus</keyword>
<feature type="compositionally biased region" description="Basic residues" evidence="9">
    <location>
        <begin position="119"/>
        <end position="134"/>
    </location>
</feature>
<dbReference type="InterPro" id="IPR040141">
    <property type="entry name" value="ZPR1"/>
</dbReference>
<dbReference type="Pfam" id="PF22794">
    <property type="entry name" value="jr-ZPR1"/>
    <property type="match status" value="2"/>
</dbReference>
<dbReference type="FunFam" id="2.60.120.1040:FF:000001">
    <property type="entry name" value="Zinc finger protein ZPR1"/>
    <property type="match status" value="1"/>
</dbReference>
<evidence type="ECO:0000256" key="2">
    <source>
        <dbReference type="ARBA" id="ARBA00008354"/>
    </source>
</evidence>
<dbReference type="InterPro" id="IPR042452">
    <property type="entry name" value="ZPR1_Znf1/2"/>
</dbReference>
<comment type="function">
    <text evidence="8">Acts as a protein folding chaperone for elongation factor 1-alpha.</text>
</comment>
<evidence type="ECO:0000256" key="3">
    <source>
        <dbReference type="ARBA" id="ARBA00022723"/>
    </source>
</evidence>
<dbReference type="GO" id="GO:0005634">
    <property type="term" value="C:nucleus"/>
    <property type="evidence" value="ECO:0007669"/>
    <property type="project" value="UniProtKB-SubCell"/>
</dbReference>
<evidence type="ECO:0000256" key="5">
    <source>
        <dbReference type="ARBA" id="ARBA00022771"/>
    </source>
</evidence>
<feature type="compositionally biased region" description="Basic residues" evidence="9">
    <location>
        <begin position="164"/>
        <end position="173"/>
    </location>
</feature>
<feature type="compositionally biased region" description="Basic and acidic residues" evidence="9">
    <location>
        <begin position="697"/>
        <end position="726"/>
    </location>
</feature>
<organism evidence="11 12">
    <name type="scientific">Verticillium longisporum</name>
    <name type="common">Verticillium dahliae var. longisporum</name>
    <dbReference type="NCBI Taxonomy" id="100787"/>
    <lineage>
        <taxon>Eukaryota</taxon>
        <taxon>Fungi</taxon>
        <taxon>Dikarya</taxon>
        <taxon>Ascomycota</taxon>
        <taxon>Pezizomycotina</taxon>
        <taxon>Sordariomycetes</taxon>
        <taxon>Hypocreomycetidae</taxon>
        <taxon>Glomerellales</taxon>
        <taxon>Plectosphaerellaceae</taxon>
        <taxon>Verticillium</taxon>
    </lineage>
</organism>
<dbReference type="FunFam" id="2.20.25.420:FF:000001">
    <property type="entry name" value="Zinc finger protein ZPR1"/>
    <property type="match status" value="1"/>
</dbReference>
<feature type="non-terminal residue" evidence="11">
    <location>
        <position position="1"/>
    </location>
</feature>
<dbReference type="SMART" id="SM00709">
    <property type="entry name" value="Zpr1"/>
    <property type="match status" value="2"/>
</dbReference>
<sequence>TFCFKNLSGLIERFRPFWTANHPSIKGPAMEAPSSRALPTRDRVPMTEHVNFLSDAAHLLRATAPETSAWLMSRSHELSLSEGLQQTDVQRQRACAACGLIMIPGMGSSVKMEADRTNPKRHGSGQKGHRKRNTKVTGLKKVLQCGHCMEKTVIKLEPPPSANRSRKQLKQKTRAATETQAREATGAAKTAGSASTASSKASTPTPTTSSANASSKKRAKSRKAGLQALLDQNKNAKGPHLFLSHAKIATMAAPDSKVTPNEFFQDIGQQVDNSNEEEHKLVEEIESLCMNCHENGVTRMLLTSIPYFREVIIMSFACEHCGLQNNEVQPAGTVQPKGTYYELRLTDMADFARQVVKSDTATVKFTELDLEVPSGKGQLTNVEGLLSTVIEDLEFGQEARKQQAPDVAEKVGEVIAKGRAMLAGSAFPFRVTVDDPAGNSFITPDLKDGVVLMSTVCDACGYRSNDVKTGGEIPEQGEKITIAVRDTTDLARDILKSCPGCMQPCTTHMKMVDIPHFKQVVLMSTVCDACGYRSNDVKTGGEIPELGEKITIAVRDTTDLARDILKSESCALECPELGLSVNPGTLGGRFTTIEGLLTQVRNDLHNQIFQANGNSGGGDSVVPDEKEKWTAFFDGLDVAIRGEKPFTVVLSDPLASSYVQSLVDPPATDPQITREMYERTEEEMEDLGLNDMKVENYEDKAAETEAGDKPEEKTAEQLQHEQKNGELMDQLIDANRR</sequence>
<reference evidence="12" key="1">
    <citation type="submission" date="2015-05" db="EMBL/GenBank/DDBJ databases">
        <authorList>
            <person name="Fogelqvist Johan"/>
        </authorList>
    </citation>
    <scope>NUCLEOTIDE SEQUENCE [LARGE SCALE GENOMIC DNA]</scope>
</reference>
<dbReference type="Gene3D" id="2.20.25.420">
    <property type="entry name" value="ZPR1, zinc finger domain"/>
    <property type="match status" value="3"/>
</dbReference>
<feature type="region of interest" description="Disordered" evidence="9">
    <location>
        <begin position="110"/>
        <end position="138"/>
    </location>
</feature>
<gene>
    <name evidence="11" type="ORF">BN1723_008577</name>
</gene>
<dbReference type="EMBL" id="CVQI01000336">
    <property type="protein sequence ID" value="CRJ94752.1"/>
    <property type="molecule type" value="Genomic_DNA"/>
</dbReference>
<evidence type="ECO:0000256" key="1">
    <source>
        <dbReference type="ARBA" id="ARBA00004123"/>
    </source>
</evidence>
<name>A0A0G4KHZ7_VERLO</name>
<evidence type="ECO:0000256" key="8">
    <source>
        <dbReference type="ARBA" id="ARBA00054139"/>
    </source>
</evidence>
<evidence type="ECO:0000256" key="6">
    <source>
        <dbReference type="ARBA" id="ARBA00022833"/>
    </source>
</evidence>
<dbReference type="PANTHER" id="PTHR10876">
    <property type="entry name" value="ZINC FINGER PROTEIN ZPR1"/>
    <property type="match status" value="1"/>
</dbReference>
<feature type="compositionally biased region" description="Low complexity" evidence="9">
    <location>
        <begin position="174"/>
        <end position="214"/>
    </location>
</feature>
<comment type="subcellular location">
    <subcellularLocation>
        <location evidence="1">Nucleus</location>
    </subcellularLocation>
</comment>
<evidence type="ECO:0000313" key="11">
    <source>
        <dbReference type="EMBL" id="CRJ94752.1"/>
    </source>
</evidence>
<evidence type="ECO:0000256" key="7">
    <source>
        <dbReference type="ARBA" id="ARBA00023242"/>
    </source>
</evidence>
<evidence type="ECO:0000256" key="9">
    <source>
        <dbReference type="SAM" id="MobiDB-lite"/>
    </source>
</evidence>
<dbReference type="Pfam" id="PF04032">
    <property type="entry name" value="Rpr2"/>
    <property type="match status" value="1"/>
</dbReference>
<feature type="region of interest" description="Disordered" evidence="9">
    <location>
        <begin position="154"/>
        <end position="224"/>
    </location>
</feature>
<dbReference type="AlphaFoldDB" id="A0A0G4KHZ7"/>
<evidence type="ECO:0000313" key="12">
    <source>
        <dbReference type="Proteomes" id="UP000045706"/>
    </source>
</evidence>
<keyword evidence="5" id="KW-0863">Zinc-finger</keyword>
<feature type="domain" description="Zinc finger ZPR1-type" evidence="10">
    <location>
        <begin position="287"/>
        <end position="444"/>
    </location>
</feature>
<feature type="domain" description="Zinc finger ZPR1-type" evidence="10">
    <location>
        <begin position="496"/>
        <end position="661"/>
    </location>
</feature>
<evidence type="ECO:0000259" key="10">
    <source>
        <dbReference type="SMART" id="SM00709"/>
    </source>
</evidence>
<dbReference type="FunFam" id="2.20.25.420:FF:000002">
    <property type="entry name" value="Zinc finger protein ZPR1"/>
    <property type="match status" value="1"/>
</dbReference>
<keyword evidence="3" id="KW-0479">Metal-binding</keyword>
<accession>A0A0G4KHZ7</accession>